<dbReference type="Pfam" id="PF08338">
    <property type="entry name" value="DUF1731"/>
    <property type="match status" value="1"/>
</dbReference>
<dbReference type="SUPFAM" id="SSF51735">
    <property type="entry name" value="NAD(P)-binding Rossmann-fold domains"/>
    <property type="match status" value="1"/>
</dbReference>
<dbReference type="Pfam" id="PF01370">
    <property type="entry name" value="Epimerase"/>
    <property type="match status" value="1"/>
</dbReference>
<dbReference type="RefSeq" id="WP_379754565.1">
    <property type="nucleotide sequence ID" value="NZ_JBHRSQ010000007.1"/>
</dbReference>
<feature type="domain" description="DUF1731" evidence="3">
    <location>
        <begin position="262"/>
        <end position="307"/>
    </location>
</feature>
<protein>
    <submittedName>
        <fullName evidence="4">TIGR01777 family oxidoreductase</fullName>
    </submittedName>
</protein>
<accession>A0ABV7B2F4</accession>
<gene>
    <name evidence="4" type="ORF">ACFODV_03195</name>
</gene>
<organism evidence="4 5">
    <name type="scientific">Halomonas tibetensis</name>
    <dbReference type="NCBI Taxonomy" id="2259590"/>
    <lineage>
        <taxon>Bacteria</taxon>
        <taxon>Pseudomonadati</taxon>
        <taxon>Pseudomonadota</taxon>
        <taxon>Gammaproteobacteria</taxon>
        <taxon>Oceanospirillales</taxon>
        <taxon>Halomonadaceae</taxon>
        <taxon>Halomonas</taxon>
    </lineage>
</organism>
<name>A0ABV7B2F4_9GAMM</name>
<evidence type="ECO:0000313" key="4">
    <source>
        <dbReference type="EMBL" id="MFC2991036.1"/>
    </source>
</evidence>
<evidence type="ECO:0000256" key="1">
    <source>
        <dbReference type="ARBA" id="ARBA00009353"/>
    </source>
</evidence>
<dbReference type="NCBIfam" id="TIGR01777">
    <property type="entry name" value="yfcH"/>
    <property type="match status" value="1"/>
</dbReference>
<reference evidence="5" key="1">
    <citation type="journal article" date="2019" name="Int. J. Syst. Evol. Microbiol.">
        <title>The Global Catalogue of Microorganisms (GCM) 10K type strain sequencing project: providing services to taxonomists for standard genome sequencing and annotation.</title>
        <authorList>
            <consortium name="The Broad Institute Genomics Platform"/>
            <consortium name="The Broad Institute Genome Sequencing Center for Infectious Disease"/>
            <person name="Wu L."/>
            <person name="Ma J."/>
        </authorList>
    </citation>
    <scope>NUCLEOTIDE SEQUENCE [LARGE SCALE GENOMIC DNA]</scope>
    <source>
        <strain evidence="5">KCTC 52660</strain>
    </source>
</reference>
<dbReference type="InterPro" id="IPR036291">
    <property type="entry name" value="NAD(P)-bd_dom_sf"/>
</dbReference>
<evidence type="ECO:0000313" key="5">
    <source>
        <dbReference type="Proteomes" id="UP001595386"/>
    </source>
</evidence>
<dbReference type="InterPro" id="IPR010099">
    <property type="entry name" value="SDR39U1"/>
</dbReference>
<sequence>MTQAKVAITGATGFLGRRLVEKLAIRGIPVTVLSRSPSKAAARFPRDQFPLVTVAGYDPFDPATIAPGLIDATAVVHLAGEPISTRWTPGVRAAIRNSRETGTRALVTAIAGMPSRPATLISASACRYYGISESKRFAEDSPPGPSGDFLTDTTHLWEAEAQRAADHDLRVVILRFGIALAVTETGRETLKRLRPFLGGRVGSGRQWVSWIHREDAIDILLRVLDTPGMRGAFNATSPHPVRMRQVTDAFGRVSRSFLRVPVPAMVIRQLLGDGATVVLDGQRVHPDRLLADGFRFRFPQIETAVYDILS</sequence>
<evidence type="ECO:0000259" key="3">
    <source>
        <dbReference type="Pfam" id="PF08338"/>
    </source>
</evidence>
<proteinExistence type="inferred from homology"/>
<comment type="similarity">
    <text evidence="1">Belongs to the NAD(P)-dependent epimerase/dehydratase family. SDR39U1 subfamily.</text>
</comment>
<feature type="domain" description="NAD-dependent epimerase/dehydratase" evidence="2">
    <location>
        <begin position="6"/>
        <end position="227"/>
    </location>
</feature>
<dbReference type="InterPro" id="IPR001509">
    <property type="entry name" value="Epimerase_deHydtase"/>
</dbReference>
<keyword evidence="5" id="KW-1185">Reference proteome</keyword>
<dbReference type="Proteomes" id="UP001595386">
    <property type="component" value="Unassembled WGS sequence"/>
</dbReference>
<dbReference type="InterPro" id="IPR013549">
    <property type="entry name" value="DUF1731"/>
</dbReference>
<dbReference type="PANTHER" id="PTHR11092:SF0">
    <property type="entry name" value="EPIMERASE FAMILY PROTEIN SDR39U1"/>
    <property type="match status" value="1"/>
</dbReference>
<dbReference type="Gene3D" id="3.40.50.720">
    <property type="entry name" value="NAD(P)-binding Rossmann-like Domain"/>
    <property type="match status" value="1"/>
</dbReference>
<evidence type="ECO:0000259" key="2">
    <source>
        <dbReference type="Pfam" id="PF01370"/>
    </source>
</evidence>
<comment type="caution">
    <text evidence="4">The sequence shown here is derived from an EMBL/GenBank/DDBJ whole genome shotgun (WGS) entry which is preliminary data.</text>
</comment>
<dbReference type="PANTHER" id="PTHR11092">
    <property type="entry name" value="SUGAR NUCLEOTIDE EPIMERASE RELATED"/>
    <property type="match status" value="1"/>
</dbReference>
<dbReference type="EMBL" id="JBHRSQ010000007">
    <property type="protein sequence ID" value="MFC2991036.1"/>
    <property type="molecule type" value="Genomic_DNA"/>
</dbReference>